<dbReference type="Proteomes" id="UP000285596">
    <property type="component" value="Unassembled WGS sequence"/>
</dbReference>
<reference evidence="3 4" key="1">
    <citation type="submission" date="2018-08" db="EMBL/GenBank/DDBJ databases">
        <title>Streptomyces globisporus 1912-4Crt, whole genome shotgun sequence.</title>
        <authorList>
            <person name="Matselyukh B."/>
        </authorList>
    </citation>
    <scope>NUCLEOTIDE SEQUENCE [LARGE SCALE GENOMIC DNA]</scope>
    <source>
        <strain evidence="3 4">1912-4Crt</strain>
    </source>
</reference>
<accession>A0A423V718</accession>
<feature type="region of interest" description="Disordered" evidence="1">
    <location>
        <begin position="1"/>
        <end position="42"/>
    </location>
</feature>
<evidence type="ECO:0000259" key="2">
    <source>
        <dbReference type="Pfam" id="PF04149"/>
    </source>
</evidence>
<feature type="compositionally biased region" description="Low complexity" evidence="1">
    <location>
        <begin position="1"/>
        <end position="26"/>
    </location>
</feature>
<evidence type="ECO:0000313" key="4">
    <source>
        <dbReference type="Proteomes" id="UP000285596"/>
    </source>
</evidence>
<protein>
    <submittedName>
        <fullName evidence="3">DUF397 domain-containing protein</fullName>
    </submittedName>
</protein>
<name>A0A423V718_STRGL</name>
<sequence length="88" mass="9379">MSGSRSPGSTRRAARPAGTTRPASARAVRRPHRPPGPQHFPHAFEYCIEVTDGHPGVVPVRDSKDPSGPAPLIAAPAWTAFVEFAAER</sequence>
<evidence type="ECO:0000313" key="3">
    <source>
        <dbReference type="EMBL" id="ROV70396.1"/>
    </source>
</evidence>
<feature type="domain" description="DUF397" evidence="2">
    <location>
        <begin position="47"/>
        <end position="84"/>
    </location>
</feature>
<proteinExistence type="predicted"/>
<gene>
    <name evidence="3" type="ORF">D3105_00640</name>
</gene>
<dbReference type="Pfam" id="PF04149">
    <property type="entry name" value="DUF397"/>
    <property type="match status" value="1"/>
</dbReference>
<dbReference type="InterPro" id="IPR007278">
    <property type="entry name" value="DUF397"/>
</dbReference>
<comment type="caution">
    <text evidence="3">The sequence shown here is derived from an EMBL/GenBank/DDBJ whole genome shotgun (WGS) entry which is preliminary data.</text>
</comment>
<dbReference type="EMBL" id="QWFA01000002">
    <property type="protein sequence ID" value="ROV70396.1"/>
    <property type="molecule type" value="Genomic_DNA"/>
</dbReference>
<organism evidence="3 4">
    <name type="scientific">Streptomyces globisporus</name>
    <dbReference type="NCBI Taxonomy" id="1908"/>
    <lineage>
        <taxon>Bacteria</taxon>
        <taxon>Bacillati</taxon>
        <taxon>Actinomycetota</taxon>
        <taxon>Actinomycetes</taxon>
        <taxon>Kitasatosporales</taxon>
        <taxon>Streptomycetaceae</taxon>
        <taxon>Streptomyces</taxon>
    </lineage>
</organism>
<dbReference type="AlphaFoldDB" id="A0A423V718"/>
<evidence type="ECO:0000256" key="1">
    <source>
        <dbReference type="SAM" id="MobiDB-lite"/>
    </source>
</evidence>